<evidence type="ECO:0000313" key="4">
    <source>
        <dbReference type="Proteomes" id="UP000027665"/>
    </source>
</evidence>
<organism evidence="3 4">
    <name type="scientific">Synergistes jonesii</name>
    <dbReference type="NCBI Taxonomy" id="2754"/>
    <lineage>
        <taxon>Bacteria</taxon>
        <taxon>Thermotogati</taxon>
        <taxon>Synergistota</taxon>
        <taxon>Synergistia</taxon>
        <taxon>Synergistales</taxon>
        <taxon>Synergistaceae</taxon>
        <taxon>Synergistes</taxon>
    </lineage>
</organism>
<dbReference type="EMBL" id="JMKI01000035">
    <property type="protein sequence ID" value="KEJ92111.1"/>
    <property type="molecule type" value="Genomic_DNA"/>
</dbReference>
<dbReference type="Proteomes" id="UP000027665">
    <property type="component" value="Unassembled WGS sequence"/>
</dbReference>
<dbReference type="InterPro" id="IPR018389">
    <property type="entry name" value="DctP_fam"/>
</dbReference>
<dbReference type="GeneID" id="90983770"/>
<keyword evidence="1 2" id="KW-0732">Signal</keyword>
<gene>
    <name evidence="3" type="ORF">EH55_05655</name>
</gene>
<dbReference type="RefSeq" id="WP_037976491.1">
    <property type="nucleotide sequence ID" value="NZ_JAWRIX010000025.1"/>
</dbReference>
<evidence type="ECO:0000256" key="2">
    <source>
        <dbReference type="SAM" id="SignalP"/>
    </source>
</evidence>
<accession>A0A073IRL2</accession>
<dbReference type="Pfam" id="PF03480">
    <property type="entry name" value="DctP"/>
    <property type="match status" value="1"/>
</dbReference>
<dbReference type="InterPro" id="IPR038404">
    <property type="entry name" value="TRAP_DctP_sf"/>
</dbReference>
<dbReference type="eggNOG" id="COG1638">
    <property type="taxonomic scope" value="Bacteria"/>
</dbReference>
<reference evidence="3 4" key="1">
    <citation type="submission" date="2014-04" db="EMBL/GenBank/DDBJ databases">
        <title>Draft Genome Sequence of Synergistes jonesii.</title>
        <authorList>
            <person name="Coil D.A."/>
            <person name="Eisen J.A."/>
            <person name="Holland-Moritz H.E."/>
        </authorList>
    </citation>
    <scope>NUCLEOTIDE SEQUENCE [LARGE SCALE GENOMIC DNA]</scope>
    <source>
        <strain evidence="3 4">78-1</strain>
    </source>
</reference>
<dbReference type="STRING" id="2754.EH55_05655"/>
<protein>
    <recommendedName>
        <fullName evidence="5">C4-dicarboxylate ABC transporter substrate-binding protein</fullName>
    </recommendedName>
</protein>
<dbReference type="PANTHER" id="PTHR33376">
    <property type="match status" value="1"/>
</dbReference>
<comment type="caution">
    <text evidence="3">The sequence shown here is derived from an EMBL/GenBank/DDBJ whole genome shotgun (WGS) entry which is preliminary data.</text>
</comment>
<dbReference type="NCBIfam" id="NF037995">
    <property type="entry name" value="TRAP_S1"/>
    <property type="match status" value="1"/>
</dbReference>
<dbReference type="PANTHER" id="PTHR33376:SF4">
    <property type="entry name" value="SIALIC ACID-BINDING PERIPLASMIC PROTEIN SIAP"/>
    <property type="match status" value="1"/>
</dbReference>
<feature type="chain" id="PRO_5001691442" description="C4-dicarboxylate ABC transporter substrate-binding protein" evidence="2">
    <location>
        <begin position="24"/>
        <end position="336"/>
    </location>
</feature>
<sequence>MMFRKQFSAVLITFLLVAFFATAAAAKTTLMALTVWNEENYQTRGLMLMAKRVSELTKGDLSLRVEYGGSLGYKGAELLNAVNDGQLDIAEMVTSNVAGDAPVLALRTLPMMVDSWQEVELFDKLAKPYYEKVLDRKNQKLLLISPWPFGGLWSKKKVTDIKDMQGLKIRSYDRNGALFAAACKAQALNVPYAETYTGLATGLIDSTITSSISVREGKFYEVCKFHMPIRFSTASSITTINRKVWDKLTPDQQKALMTAAAECEKFLRDEVKRVVAENDDFCYHNGVTKVDVSGTYHNQLVAAAGMVANDWLESNKKAADAIELYNKFMTEKKKLK</sequence>
<proteinExistence type="predicted"/>
<evidence type="ECO:0008006" key="5">
    <source>
        <dbReference type="Google" id="ProtNLM"/>
    </source>
</evidence>
<name>A0A073IRL2_9BACT</name>
<keyword evidence="4" id="KW-1185">Reference proteome</keyword>
<dbReference type="CDD" id="cd13602">
    <property type="entry name" value="PBP2_TRAP_BpDctp6_7"/>
    <property type="match status" value="1"/>
</dbReference>
<dbReference type="AlphaFoldDB" id="A0A073IRL2"/>
<feature type="signal peptide" evidence="2">
    <location>
        <begin position="1"/>
        <end position="23"/>
    </location>
</feature>
<dbReference type="OrthoDB" id="9769667at2"/>
<dbReference type="Gene3D" id="3.40.190.170">
    <property type="entry name" value="Bacterial extracellular solute-binding protein, family 7"/>
    <property type="match status" value="1"/>
</dbReference>
<dbReference type="GO" id="GO:0055085">
    <property type="term" value="P:transmembrane transport"/>
    <property type="evidence" value="ECO:0007669"/>
    <property type="project" value="InterPro"/>
</dbReference>
<evidence type="ECO:0000313" key="3">
    <source>
        <dbReference type="EMBL" id="KEJ92111.1"/>
    </source>
</evidence>
<evidence type="ECO:0000256" key="1">
    <source>
        <dbReference type="ARBA" id="ARBA00022729"/>
    </source>
</evidence>